<evidence type="ECO:0000313" key="3">
    <source>
        <dbReference type="EMBL" id="KAH7155509.1"/>
    </source>
</evidence>
<feature type="chain" id="PRO_5040494978" evidence="2">
    <location>
        <begin position="29"/>
        <end position="176"/>
    </location>
</feature>
<evidence type="ECO:0000313" key="4">
    <source>
        <dbReference type="Proteomes" id="UP000717696"/>
    </source>
</evidence>
<evidence type="ECO:0000256" key="1">
    <source>
        <dbReference type="SAM" id="MobiDB-lite"/>
    </source>
</evidence>
<feature type="non-terminal residue" evidence="3">
    <location>
        <position position="1"/>
    </location>
</feature>
<proteinExistence type="predicted"/>
<dbReference type="EMBL" id="JAGMUU010000004">
    <property type="protein sequence ID" value="KAH7155509.1"/>
    <property type="molecule type" value="Genomic_DNA"/>
</dbReference>
<feature type="signal peptide" evidence="2">
    <location>
        <begin position="1"/>
        <end position="28"/>
    </location>
</feature>
<protein>
    <submittedName>
        <fullName evidence="3">Uncharacterized protein</fullName>
    </submittedName>
</protein>
<feature type="region of interest" description="Disordered" evidence="1">
    <location>
        <begin position="157"/>
        <end position="176"/>
    </location>
</feature>
<evidence type="ECO:0000256" key="2">
    <source>
        <dbReference type="SAM" id="SignalP"/>
    </source>
</evidence>
<dbReference type="Proteomes" id="UP000717696">
    <property type="component" value="Unassembled WGS sequence"/>
</dbReference>
<gene>
    <name evidence="3" type="ORF">B0J13DRAFT_655179</name>
</gene>
<sequence>VQLAHIHALHPGLQLWVLSLPFLNCVGGLRTCSTRQSRPGHEAMVPKSLFETGWSSAVDISILVLFETLHQRCLTFLKVQFLAEVASSLTAAAALVTASTTAETIRKTDREIPAFARTHSQLVKIIAPDPKLREPAAAVPCWTVGLVRTKAPEQTMTRWDWPPPAMPTALGPPSTP</sequence>
<dbReference type="AlphaFoldDB" id="A0A9P9JCZ7"/>
<comment type="caution">
    <text evidence="3">The sequence shown here is derived from an EMBL/GenBank/DDBJ whole genome shotgun (WGS) entry which is preliminary data.</text>
</comment>
<name>A0A9P9JCZ7_9HYPO</name>
<keyword evidence="2" id="KW-0732">Signal</keyword>
<organism evidence="3 4">
    <name type="scientific">Dactylonectria estremocensis</name>
    <dbReference type="NCBI Taxonomy" id="1079267"/>
    <lineage>
        <taxon>Eukaryota</taxon>
        <taxon>Fungi</taxon>
        <taxon>Dikarya</taxon>
        <taxon>Ascomycota</taxon>
        <taxon>Pezizomycotina</taxon>
        <taxon>Sordariomycetes</taxon>
        <taxon>Hypocreomycetidae</taxon>
        <taxon>Hypocreales</taxon>
        <taxon>Nectriaceae</taxon>
        <taxon>Dactylonectria</taxon>
    </lineage>
</organism>
<keyword evidence="4" id="KW-1185">Reference proteome</keyword>
<feature type="compositionally biased region" description="Low complexity" evidence="1">
    <location>
        <begin position="167"/>
        <end position="176"/>
    </location>
</feature>
<accession>A0A9P9JCZ7</accession>
<reference evidence="3" key="1">
    <citation type="journal article" date="2021" name="Nat. Commun.">
        <title>Genetic determinants of endophytism in the Arabidopsis root mycobiome.</title>
        <authorList>
            <person name="Mesny F."/>
            <person name="Miyauchi S."/>
            <person name="Thiergart T."/>
            <person name="Pickel B."/>
            <person name="Atanasova L."/>
            <person name="Karlsson M."/>
            <person name="Huettel B."/>
            <person name="Barry K.W."/>
            <person name="Haridas S."/>
            <person name="Chen C."/>
            <person name="Bauer D."/>
            <person name="Andreopoulos W."/>
            <person name="Pangilinan J."/>
            <person name="LaButti K."/>
            <person name="Riley R."/>
            <person name="Lipzen A."/>
            <person name="Clum A."/>
            <person name="Drula E."/>
            <person name="Henrissat B."/>
            <person name="Kohler A."/>
            <person name="Grigoriev I.V."/>
            <person name="Martin F.M."/>
            <person name="Hacquard S."/>
        </authorList>
    </citation>
    <scope>NUCLEOTIDE SEQUENCE</scope>
    <source>
        <strain evidence="3">MPI-CAGE-AT-0021</strain>
    </source>
</reference>